<feature type="binding site" evidence="9">
    <location>
        <position position="433"/>
    </location>
    <ligand>
        <name>Zn(2+)</name>
        <dbReference type="ChEBI" id="CHEBI:29105"/>
    </ligand>
</feature>
<feature type="domain" description="BRCT" evidence="11">
    <location>
        <begin position="614"/>
        <end position="691"/>
    </location>
</feature>
<dbReference type="Gene3D" id="3.30.1490.70">
    <property type="match status" value="1"/>
</dbReference>
<feature type="binding site" evidence="9">
    <location>
        <position position="451"/>
    </location>
    <ligand>
        <name>Zn(2+)</name>
        <dbReference type="ChEBI" id="CHEBI:29105"/>
    </ligand>
</feature>
<gene>
    <name evidence="9" type="primary">ligA</name>
    <name evidence="12" type="ORF">BC793_112224</name>
</gene>
<protein>
    <recommendedName>
        <fullName evidence="9">DNA ligase</fullName>
        <ecNumber evidence="9">6.5.1.2</ecNumber>
    </recommendedName>
    <alternativeName>
        <fullName evidence="9">Polydeoxyribonucleotide synthase [NAD(+)]</fullName>
    </alternativeName>
</protein>
<dbReference type="SUPFAM" id="SSF56091">
    <property type="entry name" value="DNA ligase/mRNA capping enzyme, catalytic domain"/>
    <property type="match status" value="1"/>
</dbReference>
<feature type="active site" description="N6-AMP-lysine intermediate" evidence="9">
    <location>
        <position position="138"/>
    </location>
</feature>
<dbReference type="NCBIfam" id="TIGR00575">
    <property type="entry name" value="dnlj"/>
    <property type="match status" value="1"/>
</dbReference>
<keyword evidence="1 9" id="KW-0436">Ligase</keyword>
<evidence type="ECO:0000256" key="1">
    <source>
        <dbReference type="ARBA" id="ARBA00022598"/>
    </source>
</evidence>
<dbReference type="Pfam" id="PF01653">
    <property type="entry name" value="DNA_ligase_aden"/>
    <property type="match status" value="1"/>
</dbReference>
<dbReference type="Pfam" id="PF00533">
    <property type="entry name" value="BRCT"/>
    <property type="match status" value="1"/>
</dbReference>
<feature type="binding site" evidence="9">
    <location>
        <position position="194"/>
    </location>
    <ligand>
        <name>NAD(+)</name>
        <dbReference type="ChEBI" id="CHEBI:57540"/>
    </ligand>
</feature>
<keyword evidence="9" id="KW-0460">Magnesium</keyword>
<dbReference type="Pfam" id="PF12826">
    <property type="entry name" value="HHH_2"/>
    <property type="match status" value="1"/>
</dbReference>
<feature type="binding site" evidence="9">
    <location>
        <position position="337"/>
    </location>
    <ligand>
        <name>NAD(+)</name>
        <dbReference type="ChEBI" id="CHEBI:57540"/>
    </ligand>
</feature>
<evidence type="ECO:0000256" key="8">
    <source>
        <dbReference type="ARBA" id="ARBA00034005"/>
    </source>
</evidence>
<evidence type="ECO:0000256" key="10">
    <source>
        <dbReference type="SAM" id="MobiDB-lite"/>
    </source>
</evidence>
<keyword evidence="6 9" id="KW-0520">NAD</keyword>
<proteinExistence type="inferred from homology"/>
<keyword evidence="3 9" id="KW-0479">Metal-binding</keyword>
<dbReference type="SMART" id="SM00292">
    <property type="entry name" value="BRCT"/>
    <property type="match status" value="1"/>
</dbReference>
<evidence type="ECO:0000256" key="6">
    <source>
        <dbReference type="ARBA" id="ARBA00023027"/>
    </source>
</evidence>
<dbReference type="GO" id="GO:0006260">
    <property type="term" value="P:DNA replication"/>
    <property type="evidence" value="ECO:0007669"/>
    <property type="project" value="UniProtKB-KW"/>
</dbReference>
<evidence type="ECO:0000256" key="4">
    <source>
        <dbReference type="ARBA" id="ARBA00022763"/>
    </source>
</evidence>
<dbReference type="InterPro" id="IPR041663">
    <property type="entry name" value="DisA/LigA_HHH"/>
</dbReference>
<dbReference type="SMART" id="SM00532">
    <property type="entry name" value="LIGANc"/>
    <property type="match status" value="1"/>
</dbReference>
<keyword evidence="2 9" id="KW-0235">DNA replication</keyword>
<evidence type="ECO:0000313" key="12">
    <source>
        <dbReference type="EMBL" id="PWK44348.1"/>
    </source>
</evidence>
<evidence type="ECO:0000256" key="3">
    <source>
        <dbReference type="ARBA" id="ARBA00022723"/>
    </source>
</evidence>
<dbReference type="InterPro" id="IPR001357">
    <property type="entry name" value="BRCT_dom"/>
</dbReference>
<evidence type="ECO:0000256" key="2">
    <source>
        <dbReference type="ARBA" id="ARBA00022705"/>
    </source>
</evidence>
<dbReference type="RefSeq" id="WP_109596846.1">
    <property type="nucleotide sequence ID" value="NZ_BONA01000029.1"/>
</dbReference>
<name>A0A316FU20_9ACTN</name>
<dbReference type="InterPro" id="IPR013839">
    <property type="entry name" value="DNAligase_adenylation"/>
</dbReference>
<feature type="region of interest" description="Disordered" evidence="10">
    <location>
        <begin position="1"/>
        <end position="29"/>
    </location>
</feature>
<evidence type="ECO:0000256" key="5">
    <source>
        <dbReference type="ARBA" id="ARBA00022833"/>
    </source>
</evidence>
<dbReference type="Proteomes" id="UP000245697">
    <property type="component" value="Unassembled WGS sequence"/>
</dbReference>
<dbReference type="GO" id="GO:0046872">
    <property type="term" value="F:metal ion binding"/>
    <property type="evidence" value="ECO:0007669"/>
    <property type="project" value="UniProtKB-KW"/>
</dbReference>
<dbReference type="NCBIfam" id="NF005932">
    <property type="entry name" value="PRK07956.1"/>
    <property type="match status" value="1"/>
</dbReference>
<dbReference type="GO" id="GO:0003911">
    <property type="term" value="F:DNA ligase (NAD+) activity"/>
    <property type="evidence" value="ECO:0007669"/>
    <property type="project" value="UniProtKB-UniRule"/>
</dbReference>
<comment type="catalytic activity">
    <reaction evidence="8 9">
        <text>NAD(+) + (deoxyribonucleotide)n-3'-hydroxyl + 5'-phospho-(deoxyribonucleotide)m = (deoxyribonucleotide)n+m + AMP + beta-nicotinamide D-nucleotide.</text>
        <dbReference type="EC" id="6.5.1.2"/>
    </reaction>
</comment>
<organism evidence="12 13">
    <name type="scientific">Actinoplanes xinjiangensis</name>
    <dbReference type="NCBI Taxonomy" id="512350"/>
    <lineage>
        <taxon>Bacteria</taxon>
        <taxon>Bacillati</taxon>
        <taxon>Actinomycetota</taxon>
        <taxon>Actinomycetes</taxon>
        <taxon>Micromonosporales</taxon>
        <taxon>Micromonosporaceae</taxon>
        <taxon>Actinoplanes</taxon>
    </lineage>
</organism>
<comment type="similarity">
    <text evidence="9">Belongs to the NAD-dependent DNA ligase family. LigA subfamily.</text>
</comment>
<dbReference type="InterPro" id="IPR013840">
    <property type="entry name" value="DNAligase_N"/>
</dbReference>
<evidence type="ECO:0000256" key="7">
    <source>
        <dbReference type="ARBA" id="ARBA00023204"/>
    </source>
</evidence>
<dbReference type="EC" id="6.5.1.2" evidence="9"/>
<dbReference type="InterPro" id="IPR036420">
    <property type="entry name" value="BRCT_dom_sf"/>
</dbReference>
<feature type="binding site" evidence="9">
    <location>
        <position position="136"/>
    </location>
    <ligand>
        <name>NAD(+)</name>
        <dbReference type="ChEBI" id="CHEBI:57540"/>
    </ligand>
</feature>
<dbReference type="Pfam" id="PF03120">
    <property type="entry name" value="OB_DNA_ligase"/>
    <property type="match status" value="1"/>
</dbReference>
<reference evidence="12 13" key="1">
    <citation type="submission" date="2018-05" db="EMBL/GenBank/DDBJ databases">
        <title>Genomic Encyclopedia of Archaeal and Bacterial Type Strains, Phase II (KMG-II): from individual species to whole genera.</title>
        <authorList>
            <person name="Goeker M."/>
        </authorList>
    </citation>
    <scope>NUCLEOTIDE SEQUENCE [LARGE SCALE GENOMIC DNA]</scope>
    <source>
        <strain evidence="12 13">DSM 45184</strain>
    </source>
</reference>
<dbReference type="InterPro" id="IPR004150">
    <property type="entry name" value="NAD_DNA_ligase_OB"/>
</dbReference>
<dbReference type="SUPFAM" id="SSF47781">
    <property type="entry name" value="RuvA domain 2-like"/>
    <property type="match status" value="1"/>
</dbReference>
<dbReference type="HAMAP" id="MF_01588">
    <property type="entry name" value="DNA_ligase_A"/>
    <property type="match status" value="1"/>
</dbReference>
<comment type="function">
    <text evidence="9">DNA ligase that catalyzes the formation of phosphodiester linkages between 5'-phosphoryl and 3'-hydroxyl groups in double-stranded DNA using NAD as a coenzyme and as the energy source for the reaction. It is essential for DNA replication and repair of damaged DNA.</text>
</comment>
<sequence length="691" mass="72401">MVNRSPETAATSDRAGSVPADPAVADQDADHSAFDDRVAFDAAVESARGAAQAYYDTGDAVMTDAEYDDLADRIAASMAEHPEWDDRGVTTAVAAGASAGGDVRHPTAMLSLDKIKTPEEVEAFVATLGGDGCLVEVKLDGLAIRAEYVDGRLALAALRGDGTTGEDVTAQVRRGIAGLPAELATPWTGEVRGEVYMTVDDFEAASANRVAAGGKAFVNSRGAVAGAIRSIDRAYEAPMTFATYEITGDGVDPAGTHLGRMDRAEELGFPAACRLIPEVAGVCSTAEQVNAAIETIGGRRATLVFPIDGAVIKADAESTRRRLGLASRTPYWAVAFKYPPDTASTYLRDIEVRVGRTGRISLRAIIDPVVVGGTTVTRATLHNPQWVAEQGLALGQKVAVWRAGDVIPRVTSPIGDQPHGLTPWVAPEVCPQCGEPWDRSSLLWRCHTATCAAANALAYWCSREALDVDGAGDSFCDAVIEAGLARNVADLYALTVDDIAELPVGRTVTGGTVMLGRSNAGRIIAGLEASKQQPFNRVVTGLGIRMTGRSVGRWLAARFKSMPALRAASVEEIAEIDKMGLIKAQHVVDGLAAMGDVIDRLTGFGLTMEVIDDGGAKPLAGQTYVVSGSVPGYTRTTVSERIEALGGSASSSVSAKTTALVTSETTTSKAKKAVQLGIPVIDPEEFARMLA</sequence>
<evidence type="ECO:0000259" key="11">
    <source>
        <dbReference type="PROSITE" id="PS50172"/>
    </source>
</evidence>
<keyword evidence="5 9" id="KW-0862">Zinc</keyword>
<dbReference type="Gene3D" id="2.40.50.140">
    <property type="entry name" value="Nucleic acid-binding proteins"/>
    <property type="match status" value="1"/>
</dbReference>
<dbReference type="PIRSF" id="PIRSF001604">
    <property type="entry name" value="LigA"/>
    <property type="match status" value="1"/>
</dbReference>
<dbReference type="PROSITE" id="PS50172">
    <property type="entry name" value="BRCT"/>
    <property type="match status" value="1"/>
</dbReference>
<dbReference type="InterPro" id="IPR012340">
    <property type="entry name" value="NA-bd_OB-fold"/>
</dbReference>
<feature type="compositionally biased region" description="Polar residues" evidence="10">
    <location>
        <begin position="1"/>
        <end position="11"/>
    </location>
</feature>
<dbReference type="InterPro" id="IPR010994">
    <property type="entry name" value="RuvA_2-like"/>
</dbReference>
<dbReference type="Gene3D" id="3.40.50.10190">
    <property type="entry name" value="BRCT domain"/>
    <property type="match status" value="1"/>
</dbReference>
<comment type="caution">
    <text evidence="12">The sequence shown here is derived from an EMBL/GenBank/DDBJ whole genome shotgun (WGS) entry which is preliminary data.</text>
</comment>
<feature type="binding site" evidence="9">
    <location>
        <position position="159"/>
    </location>
    <ligand>
        <name>NAD(+)</name>
        <dbReference type="ChEBI" id="CHEBI:57540"/>
    </ligand>
</feature>
<evidence type="ECO:0000256" key="9">
    <source>
        <dbReference type="HAMAP-Rule" id="MF_01588"/>
    </source>
</evidence>
<dbReference type="EMBL" id="QGGR01000012">
    <property type="protein sequence ID" value="PWK44348.1"/>
    <property type="molecule type" value="Genomic_DNA"/>
</dbReference>
<feature type="binding site" evidence="9">
    <location>
        <begin position="111"/>
        <end position="112"/>
    </location>
    <ligand>
        <name>NAD(+)</name>
        <dbReference type="ChEBI" id="CHEBI:57540"/>
    </ligand>
</feature>
<dbReference type="GO" id="GO:0006281">
    <property type="term" value="P:DNA repair"/>
    <property type="evidence" value="ECO:0007669"/>
    <property type="project" value="UniProtKB-KW"/>
</dbReference>
<feature type="binding site" evidence="9">
    <location>
        <position position="430"/>
    </location>
    <ligand>
        <name>Zn(2+)</name>
        <dbReference type="ChEBI" id="CHEBI:29105"/>
    </ligand>
</feature>
<dbReference type="SUPFAM" id="SSF50249">
    <property type="entry name" value="Nucleic acid-binding proteins"/>
    <property type="match status" value="1"/>
</dbReference>
<keyword evidence="7 9" id="KW-0234">DNA repair</keyword>
<dbReference type="Gene3D" id="1.10.150.20">
    <property type="entry name" value="5' to 3' exonuclease, C-terminal subdomain"/>
    <property type="match status" value="2"/>
</dbReference>
<comment type="cofactor">
    <cofactor evidence="9">
        <name>Mg(2+)</name>
        <dbReference type="ChEBI" id="CHEBI:18420"/>
    </cofactor>
    <cofactor evidence="9">
        <name>Mn(2+)</name>
        <dbReference type="ChEBI" id="CHEBI:29035"/>
    </cofactor>
</comment>
<dbReference type="InterPro" id="IPR001679">
    <property type="entry name" value="DNA_ligase"/>
</dbReference>
<dbReference type="OrthoDB" id="9759736at2"/>
<accession>A0A316FU20</accession>
<keyword evidence="4 9" id="KW-0227">DNA damage</keyword>
<keyword evidence="9" id="KW-0464">Manganese</keyword>
<feature type="binding site" evidence="9">
    <location>
        <position position="446"/>
    </location>
    <ligand>
        <name>Zn(2+)</name>
        <dbReference type="ChEBI" id="CHEBI:29105"/>
    </ligand>
</feature>
<feature type="binding site" evidence="9">
    <location>
        <position position="313"/>
    </location>
    <ligand>
        <name>NAD(+)</name>
        <dbReference type="ChEBI" id="CHEBI:57540"/>
    </ligand>
</feature>
<dbReference type="Gene3D" id="3.30.470.30">
    <property type="entry name" value="DNA ligase/mRNA capping enzyme"/>
    <property type="match status" value="1"/>
</dbReference>
<feature type="binding site" evidence="9">
    <location>
        <begin position="64"/>
        <end position="68"/>
    </location>
    <ligand>
        <name>NAD(+)</name>
        <dbReference type="ChEBI" id="CHEBI:57540"/>
    </ligand>
</feature>
<evidence type="ECO:0000313" key="13">
    <source>
        <dbReference type="Proteomes" id="UP000245697"/>
    </source>
</evidence>
<keyword evidence="13" id="KW-1185">Reference proteome</keyword>
<dbReference type="SUPFAM" id="SSF52113">
    <property type="entry name" value="BRCT domain"/>
    <property type="match status" value="1"/>
</dbReference>
<dbReference type="AlphaFoldDB" id="A0A316FU20"/>
<dbReference type="Gene3D" id="1.10.287.610">
    <property type="entry name" value="Helix hairpin bin"/>
    <property type="match status" value="1"/>
</dbReference>